<accession>A0A1W0X2X9</accession>
<dbReference type="FunFam" id="3.40.50.1820:FF:000096">
    <property type="entry name" value="Carboxypeptidase vitellogenic-like"/>
    <property type="match status" value="1"/>
</dbReference>
<evidence type="ECO:0000256" key="5">
    <source>
        <dbReference type="ARBA" id="ARBA00022801"/>
    </source>
</evidence>
<dbReference type="Proteomes" id="UP000192578">
    <property type="component" value="Unassembled WGS sequence"/>
</dbReference>
<dbReference type="InterPro" id="IPR018202">
    <property type="entry name" value="Ser_caboxypep_ser_AS"/>
</dbReference>
<organism evidence="8 9">
    <name type="scientific">Hypsibius exemplaris</name>
    <name type="common">Freshwater tardigrade</name>
    <dbReference type="NCBI Taxonomy" id="2072580"/>
    <lineage>
        <taxon>Eukaryota</taxon>
        <taxon>Metazoa</taxon>
        <taxon>Ecdysozoa</taxon>
        <taxon>Tardigrada</taxon>
        <taxon>Eutardigrada</taxon>
        <taxon>Parachela</taxon>
        <taxon>Hypsibioidea</taxon>
        <taxon>Hypsibiidae</taxon>
        <taxon>Hypsibius</taxon>
    </lineage>
</organism>
<evidence type="ECO:0000256" key="7">
    <source>
        <dbReference type="RuleBase" id="RU361156"/>
    </source>
</evidence>
<keyword evidence="5 7" id="KW-0378">Hydrolase</keyword>
<evidence type="ECO:0000256" key="2">
    <source>
        <dbReference type="ARBA" id="ARBA00022645"/>
    </source>
</evidence>
<evidence type="ECO:0000256" key="3">
    <source>
        <dbReference type="ARBA" id="ARBA00022670"/>
    </source>
</evidence>
<evidence type="ECO:0000256" key="6">
    <source>
        <dbReference type="ARBA" id="ARBA00023180"/>
    </source>
</evidence>
<dbReference type="GO" id="GO:0004185">
    <property type="term" value="F:serine-type carboxypeptidase activity"/>
    <property type="evidence" value="ECO:0007669"/>
    <property type="project" value="UniProtKB-UniRule"/>
</dbReference>
<reference evidence="9" key="1">
    <citation type="submission" date="2017-01" db="EMBL/GenBank/DDBJ databases">
        <title>Comparative genomics of anhydrobiosis in the tardigrade Hypsibius dujardini.</title>
        <authorList>
            <person name="Yoshida Y."/>
            <person name="Koutsovoulos G."/>
            <person name="Laetsch D."/>
            <person name="Stevens L."/>
            <person name="Kumar S."/>
            <person name="Horikawa D."/>
            <person name="Ishino K."/>
            <person name="Komine S."/>
            <person name="Tomita M."/>
            <person name="Blaxter M."/>
            <person name="Arakawa K."/>
        </authorList>
    </citation>
    <scope>NUCLEOTIDE SEQUENCE [LARGE SCALE GENOMIC DNA]</scope>
    <source>
        <strain evidence="9">Z151</strain>
    </source>
</reference>
<gene>
    <name evidence="8" type="ORF">BV898_04247</name>
</gene>
<dbReference type="AlphaFoldDB" id="A0A1W0X2X9"/>
<keyword evidence="4 7" id="KW-0732">Signal</keyword>
<sequence length="499" mass="57199">MKSLMILVVAVCCLTLTTLCEAKQADRASSKRPWRPQHAFQSHTPQCDWDDGPLILTPYITSGQIELAQKLSSVDILSEYYRQSYSGFLTVNASDNSNMFFWFFPAEIDEPADAPLILWLQGGPGATSMFGLFVEHGPFHVTKHLRLVPREYRWTKLANMLYIDNPVGTGFSFTGSLDGYSRDEIQVGLNLYEGLLQFFTMFPQYQSTDFYITGESYGGKYVPALAYRIHVSNWNSTLQIPLKGIAIGNGLVDPGTMMQYGDLLFQLGLADENQRDYFHTQENLFRQAVSNSAWYEAFLIFDSLLNGDKIPWPTYFYNVTHSQYYFNILQDVQPADMEYYNQYLELCDVRSAIHVGKQEFSNGSLVEHFMLEDIAKSSALYLADLMNNYKVLLYNGQLDIICGLPLTEAYLQNLDWSGKDAYKNASRSVWKVDESDDQVAGYVRQVDKFYQVAVRLGGHMLPYDQPRSTFDMMWRFIFDKGFGPDTTKVHHARFLNRKI</sequence>
<dbReference type="EMBL" id="MTYJ01000021">
    <property type="protein sequence ID" value="OQV21672.1"/>
    <property type="molecule type" value="Genomic_DNA"/>
</dbReference>
<feature type="chain" id="PRO_5011809058" description="Carboxypeptidase" evidence="7">
    <location>
        <begin position="23"/>
        <end position="499"/>
    </location>
</feature>
<proteinExistence type="inferred from homology"/>
<dbReference type="PROSITE" id="PS00131">
    <property type="entry name" value="CARBOXYPEPT_SER_SER"/>
    <property type="match status" value="1"/>
</dbReference>
<dbReference type="EC" id="3.4.16.-" evidence="7"/>
<comment type="similarity">
    <text evidence="1 7">Belongs to the peptidase S10 family.</text>
</comment>
<comment type="caution">
    <text evidence="8">The sequence shown here is derived from an EMBL/GenBank/DDBJ whole genome shotgun (WGS) entry which is preliminary data.</text>
</comment>
<dbReference type="Gene3D" id="3.40.50.1820">
    <property type="entry name" value="alpha/beta hydrolase"/>
    <property type="match status" value="1"/>
</dbReference>
<evidence type="ECO:0000256" key="4">
    <source>
        <dbReference type="ARBA" id="ARBA00022729"/>
    </source>
</evidence>
<dbReference type="PANTHER" id="PTHR11802">
    <property type="entry name" value="SERINE PROTEASE FAMILY S10 SERINE CARBOXYPEPTIDASE"/>
    <property type="match status" value="1"/>
</dbReference>
<dbReference type="SUPFAM" id="SSF53474">
    <property type="entry name" value="alpha/beta-Hydrolases"/>
    <property type="match status" value="1"/>
</dbReference>
<evidence type="ECO:0000256" key="1">
    <source>
        <dbReference type="ARBA" id="ARBA00009431"/>
    </source>
</evidence>
<keyword evidence="3 7" id="KW-0645">Protease</keyword>
<dbReference type="Pfam" id="PF00450">
    <property type="entry name" value="Peptidase_S10"/>
    <property type="match status" value="1"/>
</dbReference>
<dbReference type="PANTHER" id="PTHR11802:SF472">
    <property type="entry name" value="SERINE CARBOXYPEPTIDASE CPVL-RELATED"/>
    <property type="match status" value="1"/>
</dbReference>
<dbReference type="InterPro" id="IPR029058">
    <property type="entry name" value="AB_hydrolase_fold"/>
</dbReference>
<dbReference type="GO" id="GO:0006508">
    <property type="term" value="P:proteolysis"/>
    <property type="evidence" value="ECO:0007669"/>
    <property type="project" value="UniProtKB-KW"/>
</dbReference>
<evidence type="ECO:0000313" key="8">
    <source>
        <dbReference type="EMBL" id="OQV21672.1"/>
    </source>
</evidence>
<protein>
    <recommendedName>
        <fullName evidence="7">Carboxypeptidase</fullName>
        <ecNumber evidence="7">3.4.16.-</ecNumber>
    </recommendedName>
</protein>
<dbReference type="PRINTS" id="PR00724">
    <property type="entry name" value="CRBOXYPTASEC"/>
</dbReference>
<name>A0A1W0X2X9_HYPEX</name>
<evidence type="ECO:0000313" key="9">
    <source>
        <dbReference type="Proteomes" id="UP000192578"/>
    </source>
</evidence>
<keyword evidence="2 7" id="KW-0121">Carboxypeptidase</keyword>
<keyword evidence="9" id="KW-1185">Reference proteome</keyword>
<dbReference type="InterPro" id="IPR001563">
    <property type="entry name" value="Peptidase_S10"/>
</dbReference>
<feature type="signal peptide" evidence="7">
    <location>
        <begin position="1"/>
        <end position="22"/>
    </location>
</feature>
<dbReference type="OrthoDB" id="443318at2759"/>
<keyword evidence="6" id="KW-0325">Glycoprotein</keyword>